<dbReference type="GO" id="GO:0006397">
    <property type="term" value="P:mRNA processing"/>
    <property type="evidence" value="ECO:0007669"/>
    <property type="project" value="UniProtKB-KW"/>
</dbReference>
<dbReference type="OrthoDB" id="272147at2759"/>
<evidence type="ECO:0000313" key="7">
    <source>
        <dbReference type="Proteomes" id="UP000037460"/>
    </source>
</evidence>
<gene>
    <name evidence="6" type="ORF">Ctob_008856</name>
</gene>
<protein>
    <recommendedName>
        <fullName evidence="3">mRNA 5'-phosphatase</fullName>
        <ecNumber evidence="3">3.6.1.74</ecNumber>
    </recommendedName>
</protein>
<keyword evidence="7" id="KW-1185">Reference proteome</keyword>
<evidence type="ECO:0000256" key="2">
    <source>
        <dbReference type="ARBA" id="ARBA00022801"/>
    </source>
</evidence>
<dbReference type="Proteomes" id="UP000037460">
    <property type="component" value="Unassembled WGS sequence"/>
</dbReference>
<reference evidence="7" key="1">
    <citation type="journal article" date="2015" name="PLoS Genet.">
        <title>Genome Sequence and Transcriptome Analyses of Chrysochromulina tobin: Metabolic Tools for Enhanced Algal Fitness in the Prominent Order Prymnesiales (Haptophyceae).</title>
        <authorList>
            <person name="Hovde B.T."/>
            <person name="Deodato C.R."/>
            <person name="Hunsperger H.M."/>
            <person name="Ryken S.A."/>
            <person name="Yost W."/>
            <person name="Jha R.K."/>
            <person name="Patterson J."/>
            <person name="Monnat R.J. Jr."/>
            <person name="Barlow S.B."/>
            <person name="Starkenburg S.R."/>
            <person name="Cattolico R.A."/>
        </authorList>
    </citation>
    <scope>NUCLEOTIDE SEQUENCE</scope>
    <source>
        <strain evidence="7">CCMP291</strain>
    </source>
</reference>
<comment type="caution">
    <text evidence="6">The sequence shown here is derived from an EMBL/GenBank/DDBJ whole genome shotgun (WGS) entry which is preliminary data.</text>
</comment>
<evidence type="ECO:0000256" key="1">
    <source>
        <dbReference type="ARBA" id="ARBA00022664"/>
    </source>
</evidence>
<sequence length="320" mass="34816">MASTKQFPPDARDALISWFKQYGAKPEMEIEFRVQEVGEAGFEQLLSSLQSNRGWSNVPKPSVTLDRMHATGVRETIEMGPNGQPLPKPAQYMRKVKGHDVPWTTPSGVPVKFAVASERESSADPSPVHLYRHKQRYSFVHKNLFKFELTRVKQGPTNESASRAETQFEVELEFCGQGEVGKGVSPEYLADSMLMKAADLVHQLVKVRSGEGAAGALPGAPNRSSTADGPVQEGDEVVLAPGTEVALAESGHGAGARFDGEMPAELAASTGWIFSHRVPESGLAFVMSEPTQLVGQAYPLYYFCGTVPYAAVRRRPRGVV</sequence>
<organism evidence="6 7">
    <name type="scientific">Chrysochromulina tobinii</name>
    <dbReference type="NCBI Taxonomy" id="1460289"/>
    <lineage>
        <taxon>Eukaryota</taxon>
        <taxon>Haptista</taxon>
        <taxon>Haptophyta</taxon>
        <taxon>Prymnesiophyceae</taxon>
        <taxon>Prymnesiales</taxon>
        <taxon>Chrysochromulinaceae</taxon>
        <taxon>Chrysochromulina</taxon>
    </lineage>
</organism>
<comment type="catalytic activity">
    <reaction evidence="4">
        <text>a 5'-end triphospho-ribonucleoside in mRNA + H2O = a 5'-end diphospho-ribonucleoside in mRNA + phosphate + H(+)</text>
        <dbReference type="Rhea" id="RHEA:67004"/>
        <dbReference type="Rhea" id="RHEA-COMP:17164"/>
        <dbReference type="Rhea" id="RHEA-COMP:17165"/>
        <dbReference type="ChEBI" id="CHEBI:15377"/>
        <dbReference type="ChEBI" id="CHEBI:15378"/>
        <dbReference type="ChEBI" id="CHEBI:43474"/>
        <dbReference type="ChEBI" id="CHEBI:167616"/>
        <dbReference type="ChEBI" id="CHEBI:167618"/>
        <dbReference type="EC" id="3.6.1.74"/>
    </reaction>
    <physiologicalReaction direction="left-to-right" evidence="4">
        <dbReference type="Rhea" id="RHEA:67005"/>
    </physiologicalReaction>
</comment>
<dbReference type="AlphaFoldDB" id="A0A0M0JT07"/>
<dbReference type="EMBL" id="JWZX01002417">
    <property type="protein sequence ID" value="KOO29432.1"/>
    <property type="molecule type" value="Genomic_DNA"/>
</dbReference>
<dbReference type="Pfam" id="PF02940">
    <property type="entry name" value="mRNA_triPase"/>
    <property type="match status" value="1"/>
</dbReference>
<feature type="domain" description="mRNA triphosphatase Cet1-like" evidence="5">
    <location>
        <begin position="126"/>
        <end position="174"/>
    </location>
</feature>
<accession>A0A0M0JT07</accession>
<evidence type="ECO:0000313" key="6">
    <source>
        <dbReference type="EMBL" id="KOO29432.1"/>
    </source>
</evidence>
<dbReference type="SUPFAM" id="SSF55154">
    <property type="entry name" value="CYTH-like phosphatases"/>
    <property type="match status" value="1"/>
</dbReference>
<evidence type="ECO:0000256" key="4">
    <source>
        <dbReference type="ARBA" id="ARBA00047740"/>
    </source>
</evidence>
<dbReference type="GO" id="GO:0140818">
    <property type="term" value="F:mRNA 5'-triphosphate monophosphatase activity"/>
    <property type="evidence" value="ECO:0007669"/>
    <property type="project" value="UniProtKB-EC"/>
</dbReference>
<name>A0A0M0JT07_9EUKA</name>
<dbReference type="GO" id="GO:0004651">
    <property type="term" value="F:polynucleotide 5'-phosphatase activity"/>
    <property type="evidence" value="ECO:0007669"/>
    <property type="project" value="InterPro"/>
</dbReference>
<evidence type="ECO:0000259" key="5">
    <source>
        <dbReference type="Pfam" id="PF02940"/>
    </source>
</evidence>
<evidence type="ECO:0000256" key="3">
    <source>
        <dbReference type="ARBA" id="ARBA00035028"/>
    </source>
</evidence>
<dbReference type="EC" id="3.6.1.74" evidence="3"/>
<dbReference type="InterPro" id="IPR033469">
    <property type="entry name" value="CYTH-like_dom_sf"/>
</dbReference>
<keyword evidence="1" id="KW-0507">mRNA processing</keyword>
<dbReference type="InterPro" id="IPR037009">
    <property type="entry name" value="mRNA_triPase_Cet1_sf"/>
</dbReference>
<dbReference type="InterPro" id="IPR004206">
    <property type="entry name" value="mRNA_triPase_Cet1"/>
</dbReference>
<proteinExistence type="predicted"/>
<dbReference type="Gene3D" id="3.20.100.10">
    <property type="entry name" value="mRNA triphosphatase Cet1-like"/>
    <property type="match status" value="1"/>
</dbReference>
<keyword evidence="2" id="KW-0378">Hydrolase</keyword>